<dbReference type="OMA" id="EESANDW"/>
<protein>
    <submittedName>
        <fullName evidence="2">Uncharacterized protein</fullName>
    </submittedName>
</protein>
<sequence length="664" mass="73313">MAINTASDATLLSLHVEVTRAATEVGVTAPRHDDDGEKLVTATSVTQGNSISRNPIALMSRKDATACQTTMHAAVASPRHTDSNEHGHVSRDADDNKIDTVKPGSKDEPPVEARKPLLSATNTVMRDMSSHTARPQPRRARETWKTRKIDNVEAIGTKGPLLARRTTGVDSLPLEILCEIFSLAIADASARWASSRKCYEEAELLMKVCERWKDIILGNGTFWSNIVVSGVTPDFVAEIIRRSGKSTPLSIRGNLVSDRDADAKKIEYILRESNRIRLLDLEISTGNLRKLGAGEGMPKLEELRLTRIVGTDEGGDDESIDLGGLQSTRLHKLSLCNVSFKSYEPLLSDATTDLILDNPMVVLSTDDLLGTLDTVPNLRSLEILSSIDARPVSPHDVISLTRLERISVDPIEVEDVRFLGYIRTPQLKQADLSILSKDDETVLPGIMELIAPIVSQAERENGFHACRFRARDEFSLELEFGRNLEAFEECASRPIVHLDFDNLHLQENFLPTITEALGESLSAVHDLQIVDGECATATREDWAALFEHMPEVRTLRLHDRSARVVPLDFMGAENVPALFPKLESAIVRGGTRKQLLRLFKHCDNAHINNLTISDVADVTRGDIDSLAHIAHNISWDGMDIKVQTGGERLPAIDGQTEREKEESA</sequence>
<name>S7PTE7_GLOTA</name>
<dbReference type="KEGG" id="gtr:GLOTRDRAFT_133800"/>
<dbReference type="InterPro" id="IPR032675">
    <property type="entry name" value="LRR_dom_sf"/>
</dbReference>
<reference evidence="2 3" key="1">
    <citation type="journal article" date="2012" name="Science">
        <title>The Paleozoic origin of enzymatic lignin decomposition reconstructed from 31 fungal genomes.</title>
        <authorList>
            <person name="Floudas D."/>
            <person name="Binder M."/>
            <person name="Riley R."/>
            <person name="Barry K."/>
            <person name="Blanchette R.A."/>
            <person name="Henrissat B."/>
            <person name="Martinez A.T."/>
            <person name="Otillar R."/>
            <person name="Spatafora J.W."/>
            <person name="Yadav J.S."/>
            <person name="Aerts A."/>
            <person name="Benoit I."/>
            <person name="Boyd A."/>
            <person name="Carlson A."/>
            <person name="Copeland A."/>
            <person name="Coutinho P.M."/>
            <person name="de Vries R.P."/>
            <person name="Ferreira P."/>
            <person name="Findley K."/>
            <person name="Foster B."/>
            <person name="Gaskell J."/>
            <person name="Glotzer D."/>
            <person name="Gorecki P."/>
            <person name="Heitman J."/>
            <person name="Hesse C."/>
            <person name="Hori C."/>
            <person name="Igarashi K."/>
            <person name="Jurgens J.A."/>
            <person name="Kallen N."/>
            <person name="Kersten P."/>
            <person name="Kohler A."/>
            <person name="Kuees U."/>
            <person name="Kumar T.K.A."/>
            <person name="Kuo A."/>
            <person name="LaButti K."/>
            <person name="Larrondo L.F."/>
            <person name="Lindquist E."/>
            <person name="Ling A."/>
            <person name="Lombard V."/>
            <person name="Lucas S."/>
            <person name="Lundell T."/>
            <person name="Martin R."/>
            <person name="McLaughlin D.J."/>
            <person name="Morgenstern I."/>
            <person name="Morin E."/>
            <person name="Murat C."/>
            <person name="Nagy L.G."/>
            <person name="Nolan M."/>
            <person name="Ohm R.A."/>
            <person name="Patyshakuliyeva A."/>
            <person name="Rokas A."/>
            <person name="Ruiz-Duenas F.J."/>
            <person name="Sabat G."/>
            <person name="Salamov A."/>
            <person name="Samejima M."/>
            <person name="Schmutz J."/>
            <person name="Slot J.C."/>
            <person name="St John F."/>
            <person name="Stenlid J."/>
            <person name="Sun H."/>
            <person name="Sun S."/>
            <person name="Syed K."/>
            <person name="Tsang A."/>
            <person name="Wiebenga A."/>
            <person name="Young D."/>
            <person name="Pisabarro A."/>
            <person name="Eastwood D.C."/>
            <person name="Martin F."/>
            <person name="Cullen D."/>
            <person name="Grigoriev I.V."/>
            <person name="Hibbett D.S."/>
        </authorList>
    </citation>
    <scope>NUCLEOTIDE SEQUENCE [LARGE SCALE GENOMIC DNA]</scope>
    <source>
        <strain evidence="2 3">ATCC 11539</strain>
    </source>
</reference>
<keyword evidence="3" id="KW-1185">Reference proteome</keyword>
<dbReference type="RefSeq" id="XP_007870950.1">
    <property type="nucleotide sequence ID" value="XM_007872759.1"/>
</dbReference>
<proteinExistence type="predicted"/>
<dbReference type="OrthoDB" id="3365698at2759"/>
<dbReference type="GeneID" id="19302803"/>
<feature type="region of interest" description="Disordered" evidence="1">
    <location>
        <begin position="75"/>
        <end position="112"/>
    </location>
</feature>
<gene>
    <name evidence="2" type="ORF">GLOTRDRAFT_133800</name>
</gene>
<dbReference type="Gene3D" id="3.80.10.10">
    <property type="entry name" value="Ribonuclease Inhibitor"/>
    <property type="match status" value="1"/>
</dbReference>
<dbReference type="AlphaFoldDB" id="S7PTE7"/>
<dbReference type="SUPFAM" id="SSF52047">
    <property type="entry name" value="RNI-like"/>
    <property type="match status" value="1"/>
</dbReference>
<feature type="compositionally biased region" description="Basic and acidic residues" evidence="1">
    <location>
        <begin position="79"/>
        <end position="112"/>
    </location>
</feature>
<organism evidence="2 3">
    <name type="scientific">Gloeophyllum trabeum (strain ATCC 11539 / FP-39264 / Madison 617)</name>
    <name type="common">Brown rot fungus</name>
    <dbReference type="NCBI Taxonomy" id="670483"/>
    <lineage>
        <taxon>Eukaryota</taxon>
        <taxon>Fungi</taxon>
        <taxon>Dikarya</taxon>
        <taxon>Basidiomycota</taxon>
        <taxon>Agaricomycotina</taxon>
        <taxon>Agaricomycetes</taxon>
        <taxon>Gloeophyllales</taxon>
        <taxon>Gloeophyllaceae</taxon>
        <taxon>Gloeophyllum</taxon>
    </lineage>
</organism>
<evidence type="ECO:0000313" key="3">
    <source>
        <dbReference type="Proteomes" id="UP000030669"/>
    </source>
</evidence>
<evidence type="ECO:0000256" key="1">
    <source>
        <dbReference type="SAM" id="MobiDB-lite"/>
    </source>
</evidence>
<dbReference type="HOGENOM" id="CLU_413346_0_0_1"/>
<evidence type="ECO:0000313" key="2">
    <source>
        <dbReference type="EMBL" id="EPQ50698.1"/>
    </source>
</evidence>
<dbReference type="Proteomes" id="UP000030669">
    <property type="component" value="Unassembled WGS sequence"/>
</dbReference>
<dbReference type="eggNOG" id="ENOG502RD4J">
    <property type="taxonomic scope" value="Eukaryota"/>
</dbReference>
<accession>S7PTE7</accession>
<dbReference type="EMBL" id="KB469314">
    <property type="protein sequence ID" value="EPQ50698.1"/>
    <property type="molecule type" value="Genomic_DNA"/>
</dbReference>